<proteinExistence type="predicted"/>
<dbReference type="Gene3D" id="2.10.25.10">
    <property type="entry name" value="Laminin"/>
    <property type="match status" value="2"/>
</dbReference>
<keyword evidence="1" id="KW-0646">Protease inhibitor</keyword>
<dbReference type="InterPro" id="IPR002919">
    <property type="entry name" value="TIL_dom"/>
</dbReference>
<evidence type="ECO:0000256" key="3">
    <source>
        <dbReference type="ARBA" id="ARBA00023180"/>
    </source>
</evidence>
<dbReference type="SUPFAM" id="SSF57567">
    <property type="entry name" value="Serine protease inhibitors"/>
    <property type="match status" value="3"/>
</dbReference>
<name>A0AAW1NA37_POPJA</name>
<reference evidence="5 6" key="1">
    <citation type="journal article" date="2024" name="BMC Genomics">
        <title>De novo assembly and annotation of Popillia japonica's genome with initial clues to its potential as an invasive pest.</title>
        <authorList>
            <person name="Cucini C."/>
            <person name="Boschi S."/>
            <person name="Funari R."/>
            <person name="Cardaioli E."/>
            <person name="Iannotti N."/>
            <person name="Marturano G."/>
            <person name="Paoli F."/>
            <person name="Bruttini M."/>
            <person name="Carapelli A."/>
            <person name="Frati F."/>
            <person name="Nardi F."/>
        </authorList>
    </citation>
    <scope>NUCLEOTIDE SEQUENCE [LARGE SCALE GENOMIC DNA]</scope>
    <source>
        <strain evidence="5">DMR45628</strain>
    </source>
</reference>
<dbReference type="GO" id="GO:0031012">
    <property type="term" value="C:extracellular matrix"/>
    <property type="evidence" value="ECO:0007669"/>
    <property type="project" value="TreeGrafter"/>
</dbReference>
<evidence type="ECO:0000313" key="6">
    <source>
        <dbReference type="Proteomes" id="UP001458880"/>
    </source>
</evidence>
<keyword evidence="2" id="KW-1015">Disulfide bond</keyword>
<evidence type="ECO:0000259" key="4">
    <source>
        <dbReference type="PROSITE" id="PS51233"/>
    </source>
</evidence>
<dbReference type="GO" id="GO:0030414">
    <property type="term" value="F:peptidase inhibitor activity"/>
    <property type="evidence" value="ECO:0007669"/>
    <property type="project" value="UniProtKB-KW"/>
</dbReference>
<dbReference type="InterPro" id="IPR050780">
    <property type="entry name" value="Mucin_vWF_Thrombospondin_sf"/>
</dbReference>
<evidence type="ECO:0000256" key="1">
    <source>
        <dbReference type="ARBA" id="ARBA00022690"/>
    </source>
</evidence>
<dbReference type="PANTHER" id="PTHR11339:SF386">
    <property type="entry name" value="HEMOLECTIN, ISOFORM A"/>
    <property type="match status" value="1"/>
</dbReference>
<dbReference type="EMBL" id="JASPKY010000005">
    <property type="protein sequence ID" value="KAK9754819.1"/>
    <property type="molecule type" value="Genomic_DNA"/>
</dbReference>
<keyword evidence="6" id="KW-1185">Reference proteome</keyword>
<dbReference type="CDD" id="cd19941">
    <property type="entry name" value="TIL"/>
    <property type="match status" value="2"/>
</dbReference>
<dbReference type="InterPro" id="IPR036084">
    <property type="entry name" value="Ser_inhib-like_sf"/>
</dbReference>
<dbReference type="InterPro" id="IPR001846">
    <property type="entry name" value="VWF_type-D"/>
</dbReference>
<dbReference type="Proteomes" id="UP001458880">
    <property type="component" value="Unassembled WGS sequence"/>
</dbReference>
<dbReference type="PROSITE" id="PS51233">
    <property type="entry name" value="VWFD"/>
    <property type="match status" value="1"/>
</dbReference>
<dbReference type="GO" id="GO:0005615">
    <property type="term" value="C:extracellular space"/>
    <property type="evidence" value="ECO:0007669"/>
    <property type="project" value="TreeGrafter"/>
</dbReference>
<evidence type="ECO:0000313" key="5">
    <source>
        <dbReference type="EMBL" id="KAK9754819.1"/>
    </source>
</evidence>
<accession>A0AAW1NA37</accession>
<feature type="domain" description="VWFD" evidence="4">
    <location>
        <begin position="1"/>
        <end position="40"/>
    </location>
</feature>
<sequence>MGLFGTYSDDPDDDFMTPSGQIVNDALTFGNSWKTESSCPDQLIPTPHPCDLNPSARPAAEKICSAVKGDIFQRCNISDIDAVYENCVYDTCLCQDNPNKCSCDNIEVAAEVCGRQGIITDWRQKIPECAIQCPPGQVYQECGDSCARTCEDLSMRPDCFPRCVEGCNCAPGTTMDESGRCIPIVPRCVEGCNCAPGTTMDESGRCIPIEECKCRIKNIVYPPGFQYLKNNTVLLTCENARWNQTVPTPEQQKTIPTEAELQERCSRFDFMDYTPCKYPDPKTCQNMDEFEIMPIPKCEEGCECTDGFVLDEVSKFCVRPEECPCFDRGHSYEEGNVVIKEGCNRCVCMRDGSWDCKEEDCSSVCVGNEVREVDKCIACICVGGFWQCSVCKTEGETRRNERATCTCRGGQWRCTNWGTAISENNQAEDQGCCDL</sequence>
<dbReference type="InterPro" id="IPR014853">
    <property type="entry name" value="VWF/SSPO/ZAN-like_Cys-rich_dom"/>
</dbReference>
<keyword evidence="3" id="KW-0325">Glycoprotein</keyword>
<gene>
    <name evidence="5" type="ORF">QE152_g976</name>
</gene>
<dbReference type="Pfam" id="PF01826">
    <property type="entry name" value="TIL"/>
    <property type="match status" value="2"/>
</dbReference>
<dbReference type="FunFam" id="2.10.25.10:FF:000674">
    <property type="entry name" value="Mucin-2"/>
    <property type="match status" value="1"/>
</dbReference>
<comment type="caution">
    <text evidence="5">The sequence shown here is derived from an EMBL/GenBank/DDBJ whole genome shotgun (WGS) entry which is preliminary data.</text>
</comment>
<dbReference type="PANTHER" id="PTHR11339">
    <property type="entry name" value="EXTRACELLULAR MATRIX GLYCOPROTEIN RELATED"/>
    <property type="match status" value="1"/>
</dbReference>
<evidence type="ECO:0000256" key="2">
    <source>
        <dbReference type="ARBA" id="ARBA00023157"/>
    </source>
</evidence>
<dbReference type="SMART" id="SM00832">
    <property type="entry name" value="C8"/>
    <property type="match status" value="1"/>
</dbReference>
<protein>
    <submittedName>
        <fullName evidence="5">Trypsin Inhibitor like cysteine rich domain</fullName>
    </submittedName>
</protein>
<organism evidence="5 6">
    <name type="scientific">Popillia japonica</name>
    <name type="common">Japanese beetle</name>
    <dbReference type="NCBI Taxonomy" id="7064"/>
    <lineage>
        <taxon>Eukaryota</taxon>
        <taxon>Metazoa</taxon>
        <taxon>Ecdysozoa</taxon>
        <taxon>Arthropoda</taxon>
        <taxon>Hexapoda</taxon>
        <taxon>Insecta</taxon>
        <taxon>Pterygota</taxon>
        <taxon>Neoptera</taxon>
        <taxon>Endopterygota</taxon>
        <taxon>Coleoptera</taxon>
        <taxon>Polyphaga</taxon>
        <taxon>Scarabaeiformia</taxon>
        <taxon>Scarabaeidae</taxon>
        <taxon>Rutelinae</taxon>
        <taxon>Popillia</taxon>
    </lineage>
</organism>
<dbReference type="AlphaFoldDB" id="A0AAW1NA37"/>